<dbReference type="RefSeq" id="WP_149820049.1">
    <property type="nucleotide sequence ID" value="NZ_VUOA01000033.1"/>
</dbReference>
<protein>
    <recommendedName>
        <fullName evidence="5">Lectin-like protein BA14k</fullName>
    </recommendedName>
</protein>
<sequence>MRIAMLAAAALGLTAGAALATPLAGDRGLGGTPPAQTVHHKPGHEGGPPWTRGRSGYERGYEEERYIERRPRVTRCVTRYRERYDAYRGVYVRRPVEVCSTDGYR</sequence>
<dbReference type="EMBL" id="VUOA01000033">
    <property type="protein sequence ID" value="KAA2235702.1"/>
    <property type="molecule type" value="Genomic_DNA"/>
</dbReference>
<name>A0A5B2VBB1_9HYPH</name>
<dbReference type="AlphaFoldDB" id="A0A5B2VBB1"/>
<evidence type="ECO:0000256" key="2">
    <source>
        <dbReference type="SAM" id="SignalP"/>
    </source>
</evidence>
<gene>
    <name evidence="3" type="ORF">F0L46_17895</name>
</gene>
<comment type="caution">
    <text evidence="3">The sequence shown here is derived from an EMBL/GenBank/DDBJ whole genome shotgun (WGS) entry which is preliminary data.</text>
</comment>
<keyword evidence="4" id="KW-1185">Reference proteome</keyword>
<feature type="signal peptide" evidence="2">
    <location>
        <begin position="1"/>
        <end position="20"/>
    </location>
</feature>
<evidence type="ECO:0000313" key="3">
    <source>
        <dbReference type="EMBL" id="KAA2235702.1"/>
    </source>
</evidence>
<reference evidence="3 4" key="1">
    <citation type="submission" date="2019-09" db="EMBL/GenBank/DDBJ databases">
        <title>Salinarimonas rosea gen. nov., sp. nov., a new member of the a-2 subgroup of the Proteobacteria.</title>
        <authorList>
            <person name="Liu J."/>
        </authorList>
    </citation>
    <scope>NUCLEOTIDE SEQUENCE [LARGE SCALE GENOMIC DNA]</scope>
    <source>
        <strain evidence="3 4">BN140002</strain>
    </source>
</reference>
<proteinExistence type="predicted"/>
<reference evidence="3 4" key="2">
    <citation type="submission" date="2019-09" db="EMBL/GenBank/DDBJ databases">
        <authorList>
            <person name="Jin C."/>
        </authorList>
    </citation>
    <scope>NUCLEOTIDE SEQUENCE [LARGE SCALE GENOMIC DNA]</scope>
    <source>
        <strain evidence="3 4">BN140002</strain>
    </source>
</reference>
<organism evidence="3 4">
    <name type="scientific">Salinarimonas soli</name>
    <dbReference type="NCBI Taxonomy" id="1638099"/>
    <lineage>
        <taxon>Bacteria</taxon>
        <taxon>Pseudomonadati</taxon>
        <taxon>Pseudomonadota</taxon>
        <taxon>Alphaproteobacteria</taxon>
        <taxon>Hyphomicrobiales</taxon>
        <taxon>Salinarimonadaceae</taxon>
        <taxon>Salinarimonas</taxon>
    </lineage>
</organism>
<feature type="chain" id="PRO_5023048063" description="Lectin-like protein BA14k" evidence="2">
    <location>
        <begin position="21"/>
        <end position="105"/>
    </location>
</feature>
<keyword evidence="2" id="KW-0732">Signal</keyword>
<evidence type="ECO:0008006" key="5">
    <source>
        <dbReference type="Google" id="ProtNLM"/>
    </source>
</evidence>
<dbReference type="Proteomes" id="UP000323142">
    <property type="component" value="Unassembled WGS sequence"/>
</dbReference>
<accession>A0A5B2VBB1</accession>
<evidence type="ECO:0000313" key="4">
    <source>
        <dbReference type="Proteomes" id="UP000323142"/>
    </source>
</evidence>
<feature type="region of interest" description="Disordered" evidence="1">
    <location>
        <begin position="27"/>
        <end position="56"/>
    </location>
</feature>
<evidence type="ECO:0000256" key="1">
    <source>
        <dbReference type="SAM" id="MobiDB-lite"/>
    </source>
</evidence>